<name>B3S0L1_TRIAD</name>
<evidence type="ECO:0000259" key="4">
    <source>
        <dbReference type="Pfam" id="PF20723"/>
    </source>
</evidence>
<evidence type="ECO:0000259" key="3">
    <source>
        <dbReference type="Pfam" id="PF04710"/>
    </source>
</evidence>
<dbReference type="GeneID" id="6754398"/>
<dbReference type="KEGG" id="tad:TRIADDRAFT_27052"/>
<feature type="non-terminal residue" evidence="5">
    <location>
        <position position="1"/>
    </location>
</feature>
<evidence type="ECO:0000256" key="2">
    <source>
        <dbReference type="ARBA" id="ARBA00022553"/>
    </source>
</evidence>
<organism evidence="5 6">
    <name type="scientific">Trichoplax adhaerens</name>
    <name type="common">Trichoplax reptans</name>
    <dbReference type="NCBI Taxonomy" id="10228"/>
    <lineage>
        <taxon>Eukaryota</taxon>
        <taxon>Metazoa</taxon>
        <taxon>Placozoa</taxon>
        <taxon>Uniplacotomia</taxon>
        <taxon>Trichoplacea</taxon>
        <taxon>Trichoplacidae</taxon>
        <taxon>Trichoplax</taxon>
    </lineage>
</organism>
<evidence type="ECO:0000313" key="6">
    <source>
        <dbReference type="Proteomes" id="UP000009022"/>
    </source>
</evidence>
<dbReference type="InterPro" id="IPR048334">
    <property type="entry name" value="Pellino_FHA"/>
</dbReference>
<sequence>VYYGELVVIGYNGKLPTGNCGKLRSKFELKKRKIANSVKASVKYTIKAEVDKVILYYQSGVIDFVYCVRYGHFSAVTYEFDEDMDMYQIGRACDDFVDFQVLDTVPGAETALEQTALTHSTVSRYAARIVCSRHPPYRARLLAGAFDHNRNIILGNATCAQKISDNACDMDGFTRNGVLLLHPKNGFTAGSVPVWREISVCGKVYKIKDSRGVYESEQLRTEITNESNILTDGCLIDLCGVTLMWRSGYGKHEPPTKSVLDQVKLQISEMHDAQGSQPPPSLPTVSGSKPGEKTMMFVNTECGHIQGHYTWHADQNRKPLEERMKNCFHCKIVRPFVPVRFGLEPLIHQDFSSPTHVFSPCGHAIAEQTARYWANITIPHGSKSFKSICPFCGVSLCGYGFVRMIFVDDK</sequence>
<dbReference type="Pfam" id="PF04710">
    <property type="entry name" value="Pellino_FHA"/>
    <property type="match status" value="1"/>
</dbReference>
<dbReference type="CTD" id="6754398"/>
<dbReference type="Pfam" id="PF20723">
    <property type="entry name" value="Pellino_RING"/>
    <property type="match status" value="1"/>
</dbReference>
<accession>B3S0L1</accession>
<evidence type="ECO:0000313" key="5">
    <source>
        <dbReference type="EMBL" id="EDV23659.1"/>
    </source>
</evidence>
<dbReference type="eggNOG" id="KOG3842">
    <property type="taxonomic scope" value="Eukaryota"/>
</dbReference>
<dbReference type="GO" id="GO:0000209">
    <property type="term" value="P:protein polyubiquitination"/>
    <property type="evidence" value="ECO:0000318"/>
    <property type="project" value="GO_Central"/>
</dbReference>
<dbReference type="PANTHER" id="PTHR12098">
    <property type="entry name" value="E3 UBIQUITIN-PROTEIN LIGASE PELLINO-RELATED"/>
    <property type="match status" value="1"/>
</dbReference>
<dbReference type="AlphaFoldDB" id="B3S0L1"/>
<dbReference type="PhylomeDB" id="B3S0L1"/>
<dbReference type="PANTHER" id="PTHR12098:SF2">
    <property type="entry name" value="PROTEIN PELLINO"/>
    <property type="match status" value="1"/>
</dbReference>
<gene>
    <name evidence="5" type="ORF">TRIADDRAFT_27052</name>
</gene>
<dbReference type="RefSeq" id="XP_002113185.1">
    <property type="nucleotide sequence ID" value="XM_002113149.1"/>
</dbReference>
<dbReference type="EMBL" id="DS985246">
    <property type="protein sequence ID" value="EDV23659.1"/>
    <property type="molecule type" value="Genomic_DNA"/>
</dbReference>
<dbReference type="InterPro" id="IPR006800">
    <property type="entry name" value="Pellino_fam"/>
</dbReference>
<dbReference type="Proteomes" id="UP000009022">
    <property type="component" value="Unassembled WGS sequence"/>
</dbReference>
<keyword evidence="6" id="KW-1185">Reference proteome</keyword>
<comment type="similarity">
    <text evidence="1">Belongs to the pellino family.</text>
</comment>
<evidence type="ECO:0008006" key="7">
    <source>
        <dbReference type="Google" id="ProtNLM"/>
    </source>
</evidence>
<proteinExistence type="inferred from homology"/>
<dbReference type="STRING" id="10228.B3S0L1"/>
<dbReference type="FunCoup" id="B3S0L1">
    <property type="interactions" value="1602"/>
</dbReference>
<dbReference type="OrthoDB" id="8801906at2759"/>
<dbReference type="OMA" id="QIGRMPC"/>
<dbReference type="GO" id="GO:0008592">
    <property type="term" value="P:regulation of Toll signaling pathway"/>
    <property type="evidence" value="ECO:0007669"/>
    <property type="project" value="InterPro"/>
</dbReference>
<protein>
    <recommendedName>
        <fullName evidence="7">Pellino</fullName>
    </recommendedName>
</protein>
<dbReference type="InterPro" id="IPR048335">
    <property type="entry name" value="Pellino_RING"/>
</dbReference>
<keyword evidence="2" id="KW-0597">Phosphoprotein</keyword>
<evidence type="ECO:0000256" key="1">
    <source>
        <dbReference type="ARBA" id="ARBA00005639"/>
    </source>
</evidence>
<feature type="domain" description="Pellino RING" evidence="4">
    <location>
        <begin position="292"/>
        <end position="408"/>
    </location>
</feature>
<dbReference type="GO" id="GO:0061630">
    <property type="term" value="F:ubiquitin protein ligase activity"/>
    <property type="evidence" value="ECO:0000318"/>
    <property type="project" value="GO_Central"/>
</dbReference>
<dbReference type="InParanoid" id="B3S0L1"/>
<reference evidence="5 6" key="1">
    <citation type="journal article" date="2008" name="Nature">
        <title>The Trichoplax genome and the nature of placozoans.</title>
        <authorList>
            <person name="Srivastava M."/>
            <person name="Begovic E."/>
            <person name="Chapman J."/>
            <person name="Putnam N.H."/>
            <person name="Hellsten U."/>
            <person name="Kawashima T."/>
            <person name="Kuo A."/>
            <person name="Mitros T."/>
            <person name="Salamov A."/>
            <person name="Carpenter M.L."/>
            <person name="Signorovitch A.Y."/>
            <person name="Moreno M.A."/>
            <person name="Kamm K."/>
            <person name="Grimwood J."/>
            <person name="Schmutz J."/>
            <person name="Shapiro H."/>
            <person name="Grigoriev I.V."/>
            <person name="Buss L.W."/>
            <person name="Schierwater B."/>
            <person name="Dellaporta S.L."/>
            <person name="Rokhsar D.S."/>
        </authorList>
    </citation>
    <scope>NUCLEOTIDE SEQUENCE [LARGE SCALE GENOMIC DNA]</scope>
    <source>
        <strain evidence="5 6">Grell-BS-1999</strain>
    </source>
</reference>
<feature type="domain" description="Pellino FHA" evidence="3">
    <location>
        <begin position="1"/>
        <end position="262"/>
    </location>
</feature>
<dbReference type="HOGENOM" id="CLU_029221_2_0_1"/>